<dbReference type="Pfam" id="PF01381">
    <property type="entry name" value="HTH_3"/>
    <property type="match status" value="1"/>
</dbReference>
<evidence type="ECO:0000259" key="1">
    <source>
        <dbReference type="PROSITE" id="PS50943"/>
    </source>
</evidence>
<evidence type="ECO:0000313" key="2">
    <source>
        <dbReference type="EMBL" id="WNZ24642.1"/>
    </source>
</evidence>
<gene>
    <name evidence="2" type="ORF">HJG54_18490</name>
</gene>
<dbReference type="Gene3D" id="1.10.260.40">
    <property type="entry name" value="lambda repressor-like DNA-binding domains"/>
    <property type="match status" value="1"/>
</dbReference>
<proteinExistence type="predicted"/>
<organism evidence="2">
    <name type="scientific">Leptolyngbya sp. NK1-12</name>
    <dbReference type="NCBI Taxonomy" id="2547451"/>
    <lineage>
        <taxon>Bacteria</taxon>
        <taxon>Bacillati</taxon>
        <taxon>Cyanobacteriota</taxon>
        <taxon>Cyanophyceae</taxon>
        <taxon>Leptolyngbyales</taxon>
        <taxon>Leptolyngbyaceae</taxon>
        <taxon>Leptolyngbya group</taxon>
        <taxon>Leptolyngbya</taxon>
    </lineage>
</organism>
<dbReference type="InterPro" id="IPR010982">
    <property type="entry name" value="Lambda_DNA-bd_dom_sf"/>
</dbReference>
<dbReference type="SUPFAM" id="SSF47413">
    <property type="entry name" value="lambda repressor-like DNA-binding domains"/>
    <property type="match status" value="1"/>
</dbReference>
<accession>A0AA96WVS6</accession>
<dbReference type="PROSITE" id="PS50943">
    <property type="entry name" value="HTH_CROC1"/>
    <property type="match status" value="1"/>
</dbReference>
<dbReference type="SMART" id="SM00530">
    <property type="entry name" value="HTH_XRE"/>
    <property type="match status" value="1"/>
</dbReference>
<reference evidence="2" key="1">
    <citation type="submission" date="2020-05" db="EMBL/GenBank/DDBJ databases">
        <authorList>
            <person name="Zhu T."/>
            <person name="Keshari N."/>
            <person name="Lu X."/>
        </authorList>
    </citation>
    <scope>NUCLEOTIDE SEQUENCE</scope>
    <source>
        <strain evidence="2">NK1-12</strain>
    </source>
</reference>
<dbReference type="InterPro" id="IPR001387">
    <property type="entry name" value="Cro/C1-type_HTH"/>
</dbReference>
<feature type="domain" description="HTH cro/C1-type" evidence="1">
    <location>
        <begin position="8"/>
        <end position="61"/>
    </location>
</feature>
<dbReference type="GO" id="GO:0003677">
    <property type="term" value="F:DNA binding"/>
    <property type="evidence" value="ECO:0007669"/>
    <property type="project" value="InterPro"/>
</dbReference>
<dbReference type="EMBL" id="CP053586">
    <property type="protein sequence ID" value="WNZ24642.1"/>
    <property type="molecule type" value="Genomic_DNA"/>
</dbReference>
<dbReference type="CDD" id="cd00093">
    <property type="entry name" value="HTH_XRE"/>
    <property type="match status" value="1"/>
</dbReference>
<sequence>MGRAGQALKRILEKYGISQNSLAVALGVERGSVYRWVHEVRDPNAETVVEIVTALRDINPSAAEAFVQLYLGDVARGKLDPDNDKQEGRTD</sequence>
<dbReference type="RefSeq" id="WP_316430534.1">
    <property type="nucleotide sequence ID" value="NZ_CP053586.1"/>
</dbReference>
<protein>
    <submittedName>
        <fullName evidence="2">Helix-turn-helix transcriptional regulator</fullName>
    </submittedName>
</protein>
<name>A0AA96WVS6_9CYAN</name>
<dbReference type="AlphaFoldDB" id="A0AA96WVS6"/>